<keyword evidence="2" id="KW-1185">Reference proteome</keyword>
<dbReference type="EMBL" id="CAMGYJ010000006">
    <property type="protein sequence ID" value="CAI0431794.1"/>
    <property type="molecule type" value="Genomic_DNA"/>
</dbReference>
<organism evidence="1 2">
    <name type="scientific">Linum tenue</name>
    <dbReference type="NCBI Taxonomy" id="586396"/>
    <lineage>
        <taxon>Eukaryota</taxon>
        <taxon>Viridiplantae</taxon>
        <taxon>Streptophyta</taxon>
        <taxon>Embryophyta</taxon>
        <taxon>Tracheophyta</taxon>
        <taxon>Spermatophyta</taxon>
        <taxon>Magnoliopsida</taxon>
        <taxon>eudicotyledons</taxon>
        <taxon>Gunneridae</taxon>
        <taxon>Pentapetalae</taxon>
        <taxon>rosids</taxon>
        <taxon>fabids</taxon>
        <taxon>Malpighiales</taxon>
        <taxon>Linaceae</taxon>
        <taxon>Linum</taxon>
    </lineage>
</organism>
<gene>
    <name evidence="1" type="ORF">LITE_LOCUS23161</name>
</gene>
<dbReference type="AlphaFoldDB" id="A0AAV0LDC7"/>
<evidence type="ECO:0000313" key="2">
    <source>
        <dbReference type="Proteomes" id="UP001154282"/>
    </source>
</evidence>
<protein>
    <recommendedName>
        <fullName evidence="3">Repressor of RNA polymerase III transcription MAF1 homolog</fullName>
    </recommendedName>
</protein>
<dbReference type="Pfam" id="PF09174">
    <property type="entry name" value="Maf1"/>
    <property type="match status" value="1"/>
</dbReference>
<dbReference type="GO" id="GO:0016480">
    <property type="term" value="P:negative regulation of transcription by RNA polymerase III"/>
    <property type="evidence" value="ECO:0007669"/>
    <property type="project" value="InterPro"/>
</dbReference>
<sequence length="70" mass="8215">MEENGDTSLLEALYRALNEVVNLSEGEIYSYDSDSDVDPFMEKGAIWSFSFFFYNRKLKRVMSFCFCCVR</sequence>
<comment type="caution">
    <text evidence="1">The sequence shown here is derived from an EMBL/GenBank/DDBJ whole genome shotgun (WGS) entry which is preliminary data.</text>
</comment>
<dbReference type="Proteomes" id="UP001154282">
    <property type="component" value="Unassembled WGS sequence"/>
</dbReference>
<dbReference type="InterPro" id="IPR015257">
    <property type="entry name" value="Maf1"/>
</dbReference>
<dbReference type="InterPro" id="IPR038564">
    <property type="entry name" value="Maf1_sf"/>
</dbReference>
<dbReference type="Gene3D" id="3.40.1000.50">
    <property type="entry name" value="Repressor of RNA polymerase III transcription Maf1"/>
    <property type="match status" value="1"/>
</dbReference>
<dbReference type="PANTHER" id="PTHR22504">
    <property type="entry name" value="REPRESSOR OF RNA POLYMERASE III TRANSCRIPTION MAF1"/>
    <property type="match status" value="1"/>
</dbReference>
<evidence type="ECO:0000313" key="1">
    <source>
        <dbReference type="EMBL" id="CAI0431794.1"/>
    </source>
</evidence>
<evidence type="ECO:0008006" key="3">
    <source>
        <dbReference type="Google" id="ProtNLM"/>
    </source>
</evidence>
<proteinExistence type="predicted"/>
<accession>A0AAV0LDC7</accession>
<dbReference type="GO" id="GO:0000994">
    <property type="term" value="F:RNA polymerase III core binding"/>
    <property type="evidence" value="ECO:0007669"/>
    <property type="project" value="TreeGrafter"/>
</dbReference>
<dbReference type="PANTHER" id="PTHR22504:SF0">
    <property type="entry name" value="REPRESSOR OF RNA POLYMERASE III TRANSCRIPTION MAF1 HOMOLOG"/>
    <property type="match status" value="1"/>
</dbReference>
<reference evidence="1" key="1">
    <citation type="submission" date="2022-08" db="EMBL/GenBank/DDBJ databases">
        <authorList>
            <person name="Gutierrez-Valencia J."/>
        </authorList>
    </citation>
    <scope>NUCLEOTIDE SEQUENCE</scope>
</reference>
<name>A0AAV0LDC7_9ROSI</name>
<dbReference type="GO" id="GO:0005634">
    <property type="term" value="C:nucleus"/>
    <property type="evidence" value="ECO:0007669"/>
    <property type="project" value="TreeGrafter"/>
</dbReference>